<dbReference type="EMBL" id="JAENJO010000001">
    <property type="protein sequence ID" value="KAG8204537.1"/>
    <property type="molecule type" value="Genomic_DNA"/>
</dbReference>
<protein>
    <submittedName>
        <fullName evidence="1">Uncharacterized protein</fullName>
    </submittedName>
</protein>
<sequence length="677" mass="74965">MSDRSVNKTDTSTNLGSSLTKTVSPPLPQPPTSIAQTDSAKLLDTDPKIQKILNSDYTIDVLLNRLKESLNTGEEFSKFIKKKAQIEDDHYNQLKKFAGHVRTNMKNNSRNLKNDSLQFQMDKIIQFDESLYGVGNSYVVALNTMYDELTSLIGTIGRTRKLIKDEHKRKEKDCIDAIITAEKAKTKYNHLCEDLDRLKTSDPNKKSFSLKNKSVEQQEDELSRKVDTADQEYKLKVATCKKLKDEILVIHRPNNTKKLKNLILEMDIALNLQLQKYATWNENLIMNSGVLISPLQSSKASMKSMASDIDNEKDLYQYLLRNGTTGDNKSLIPVDYHVHHSLVKTKDIGKPFLNTTNTPANLKSAAATNRWNNNNGSTASNIDGHSKTSSISHGAGSSMLGTSTSASGSSTVAPGKSNDTFNGHSSSATYASPPSVTESSAPVLYLSLDPAVSQTSSPSLHIKGPKPLSTFQHPTFGASIEDVIQFAGVDNVPLIVRKCIEVIESYGLNLVGIYRISSNQSQVNKLKESIDANFTNYLTIGKDIDPSNVYESEVFCVASLLKLYFSSLPEPLFTSAASKSFIETVKSTDEHFIAKKLHQLVFGLPDGAYFTLRSLMFHLNKVAQHESENRMNAKSLAIIWGPVLFNDSSTSAQDLSYKTKVVEELMAIATDIFELDE</sequence>
<evidence type="ECO:0000313" key="2">
    <source>
        <dbReference type="Proteomes" id="UP000742417"/>
    </source>
</evidence>
<dbReference type="Proteomes" id="UP000742417">
    <property type="component" value="Unassembled WGS sequence"/>
</dbReference>
<evidence type="ECO:0000313" key="1">
    <source>
        <dbReference type="EMBL" id="KAG8204537.1"/>
    </source>
</evidence>
<proteinExistence type="predicted"/>
<accession>A0ACB7FSW6</accession>
<feature type="non-terminal residue" evidence="1">
    <location>
        <position position="1"/>
    </location>
</feature>
<organism evidence="1 2">
    <name type="scientific">Candida africana</name>
    <dbReference type="NCBI Taxonomy" id="241526"/>
    <lineage>
        <taxon>Eukaryota</taxon>
        <taxon>Fungi</taxon>
        <taxon>Dikarya</taxon>
        <taxon>Ascomycota</taxon>
        <taxon>Saccharomycotina</taxon>
        <taxon>Pichiomycetes</taxon>
        <taxon>Debaryomycetaceae</taxon>
        <taxon>Candida/Lodderomyces clade</taxon>
        <taxon>Candida</taxon>
    </lineage>
</organism>
<name>A0ACB7FSW6_9ASCO</name>
<keyword evidence="2" id="KW-1185">Reference proteome</keyword>
<comment type="caution">
    <text evidence="1">The sequence shown here is derived from an EMBL/GenBank/DDBJ whole genome shotgun (WGS) entry which is preliminary data.</text>
</comment>
<gene>
    <name evidence="1" type="ORF">GWM34_00338</name>
</gene>
<reference evidence="1" key="1">
    <citation type="submission" date="2020-12" db="EMBL/GenBank/DDBJ databases">
        <title>Draft Genome of Candida africana.</title>
        <authorList>
            <person name="Ayanbimpe G.M."/>
            <person name="Enweani I.B."/>
            <person name="Aguiyi J.C."/>
            <person name="Nnadi U.P."/>
            <person name="Izam Y."/>
            <person name="Ubani A."/>
            <person name="Ngene A.C."/>
        </authorList>
    </citation>
    <scope>NUCLEOTIDE SEQUENCE</scope>
    <source>
        <strain evidence="1">CEC4854</strain>
    </source>
</reference>